<dbReference type="Proteomes" id="UP001280629">
    <property type="component" value="Unassembled WGS sequence"/>
</dbReference>
<sequence>MKESQTLYLISATVGGAYFDSIIFNYEHNLIEFNQIRRTKEGMGESVVAALQELQIYDYAPRRMSYLFIPYLPEKN</sequence>
<proteinExistence type="predicted"/>
<evidence type="ECO:0000313" key="1">
    <source>
        <dbReference type="EMBL" id="MDW0108669.1"/>
    </source>
</evidence>
<keyword evidence="2" id="KW-1185">Reference proteome</keyword>
<protein>
    <submittedName>
        <fullName evidence="1">Uncharacterized protein</fullName>
    </submittedName>
</protein>
<dbReference type="EMBL" id="JAUBDH010000001">
    <property type="protein sequence ID" value="MDW0108669.1"/>
    <property type="molecule type" value="Genomic_DNA"/>
</dbReference>
<evidence type="ECO:0000313" key="2">
    <source>
        <dbReference type="Proteomes" id="UP001280629"/>
    </source>
</evidence>
<accession>A0ABU4FVD7</accession>
<reference evidence="1 2" key="1">
    <citation type="submission" date="2023-06" db="EMBL/GenBank/DDBJ databases">
        <title>Sporosarcina sp. nov., isolated from Korean traditional fermented seafood 'Jeotgal'.</title>
        <authorList>
            <person name="Yang A.-I."/>
            <person name="Shin N.-R."/>
        </authorList>
    </citation>
    <scope>NUCLEOTIDE SEQUENCE [LARGE SCALE GENOMIC DNA]</scope>
    <source>
        <strain evidence="1 2">KCTC3840</strain>
    </source>
</reference>
<organism evidence="1 2">
    <name type="scientific">Sporosarcina aquimarina</name>
    <dbReference type="NCBI Taxonomy" id="114975"/>
    <lineage>
        <taxon>Bacteria</taxon>
        <taxon>Bacillati</taxon>
        <taxon>Bacillota</taxon>
        <taxon>Bacilli</taxon>
        <taxon>Bacillales</taxon>
        <taxon>Caryophanaceae</taxon>
        <taxon>Sporosarcina</taxon>
    </lineage>
</organism>
<comment type="caution">
    <text evidence="1">The sequence shown here is derived from an EMBL/GenBank/DDBJ whole genome shotgun (WGS) entry which is preliminary data.</text>
</comment>
<name>A0ABU4FVD7_9BACL</name>
<gene>
    <name evidence="1" type="ORF">QT716_01250</name>
</gene>
<dbReference type="RefSeq" id="WP_317933859.1">
    <property type="nucleotide sequence ID" value="NZ_JAUBDH010000001.1"/>
</dbReference>